<dbReference type="PANTHER" id="PTHR24221">
    <property type="entry name" value="ATP-BINDING CASSETTE SUB-FAMILY B"/>
    <property type="match status" value="1"/>
</dbReference>
<dbReference type="RefSeq" id="WP_198881785.1">
    <property type="nucleotide sequence ID" value="NZ_JAEKJA010000007.1"/>
</dbReference>
<keyword evidence="3 8" id="KW-0812">Transmembrane</keyword>
<dbReference type="InterPro" id="IPR027417">
    <property type="entry name" value="P-loop_NTPase"/>
</dbReference>
<dbReference type="InterPro" id="IPR011527">
    <property type="entry name" value="ABC1_TM_dom"/>
</dbReference>
<dbReference type="Gene3D" id="3.40.50.300">
    <property type="entry name" value="P-loop containing nucleotide triphosphate hydrolases"/>
    <property type="match status" value="1"/>
</dbReference>
<dbReference type="EMBL" id="JAEKJA010000007">
    <property type="protein sequence ID" value="MBJ3775879.1"/>
    <property type="molecule type" value="Genomic_DNA"/>
</dbReference>
<evidence type="ECO:0000256" key="1">
    <source>
        <dbReference type="ARBA" id="ARBA00004651"/>
    </source>
</evidence>
<keyword evidence="7 8" id="KW-0472">Membrane</keyword>
<dbReference type="InterPro" id="IPR036640">
    <property type="entry name" value="ABC1_TM_sf"/>
</dbReference>
<dbReference type="PROSITE" id="PS50893">
    <property type="entry name" value="ABC_TRANSPORTER_2"/>
    <property type="match status" value="1"/>
</dbReference>
<feature type="domain" description="ABC transporter" evidence="9">
    <location>
        <begin position="350"/>
        <end position="555"/>
    </location>
</feature>
<dbReference type="InterPro" id="IPR003439">
    <property type="entry name" value="ABC_transporter-like_ATP-bd"/>
</dbReference>
<gene>
    <name evidence="11" type="ORF">JCR33_09290</name>
</gene>
<keyword evidence="4" id="KW-0547">Nucleotide-binding</keyword>
<dbReference type="Pfam" id="PF00005">
    <property type="entry name" value="ABC_tran"/>
    <property type="match status" value="1"/>
</dbReference>
<comment type="subcellular location">
    <subcellularLocation>
        <location evidence="1">Cell membrane</location>
        <topology evidence="1">Multi-pass membrane protein</topology>
    </subcellularLocation>
</comment>
<dbReference type="GO" id="GO:0140359">
    <property type="term" value="F:ABC-type transporter activity"/>
    <property type="evidence" value="ECO:0007669"/>
    <property type="project" value="InterPro"/>
</dbReference>
<organism evidence="11 12">
    <name type="scientific">Acuticoccus mangrovi</name>
    <dbReference type="NCBI Taxonomy" id="2796142"/>
    <lineage>
        <taxon>Bacteria</taxon>
        <taxon>Pseudomonadati</taxon>
        <taxon>Pseudomonadota</taxon>
        <taxon>Alphaproteobacteria</taxon>
        <taxon>Hyphomicrobiales</taxon>
        <taxon>Amorphaceae</taxon>
        <taxon>Acuticoccus</taxon>
    </lineage>
</organism>
<protein>
    <submittedName>
        <fullName evidence="11">ATP-binding cassette domain-containing protein</fullName>
    </submittedName>
</protein>
<evidence type="ECO:0000256" key="7">
    <source>
        <dbReference type="ARBA" id="ARBA00023136"/>
    </source>
</evidence>
<reference evidence="11" key="1">
    <citation type="submission" date="2020-12" db="EMBL/GenBank/DDBJ databases">
        <title>Bacterial taxonomy.</title>
        <authorList>
            <person name="Pan X."/>
        </authorList>
    </citation>
    <scope>NUCLEOTIDE SEQUENCE</scope>
    <source>
        <strain evidence="11">B2012</strain>
    </source>
</reference>
<dbReference type="InterPro" id="IPR039421">
    <property type="entry name" value="Type_1_exporter"/>
</dbReference>
<dbReference type="PROSITE" id="PS00211">
    <property type="entry name" value="ABC_TRANSPORTER_1"/>
    <property type="match status" value="1"/>
</dbReference>
<accession>A0A934IFU7</accession>
<dbReference type="SUPFAM" id="SSF52540">
    <property type="entry name" value="P-loop containing nucleoside triphosphate hydrolases"/>
    <property type="match status" value="1"/>
</dbReference>
<dbReference type="InterPro" id="IPR003593">
    <property type="entry name" value="AAA+_ATPase"/>
</dbReference>
<dbReference type="GO" id="GO:0016887">
    <property type="term" value="F:ATP hydrolysis activity"/>
    <property type="evidence" value="ECO:0007669"/>
    <property type="project" value="InterPro"/>
</dbReference>
<dbReference type="GO" id="GO:0005886">
    <property type="term" value="C:plasma membrane"/>
    <property type="evidence" value="ECO:0007669"/>
    <property type="project" value="UniProtKB-SubCell"/>
</dbReference>
<evidence type="ECO:0000256" key="3">
    <source>
        <dbReference type="ARBA" id="ARBA00022692"/>
    </source>
</evidence>
<proteinExistence type="inferred from homology"/>
<dbReference type="CDD" id="cd18584">
    <property type="entry name" value="ABC_6TM_AarD_CydD"/>
    <property type="match status" value="1"/>
</dbReference>
<dbReference type="GO" id="GO:0034040">
    <property type="term" value="F:ATPase-coupled lipid transmembrane transporter activity"/>
    <property type="evidence" value="ECO:0007669"/>
    <property type="project" value="TreeGrafter"/>
</dbReference>
<feature type="transmembrane region" description="Helical" evidence="8">
    <location>
        <begin position="62"/>
        <end position="82"/>
    </location>
</feature>
<dbReference type="AlphaFoldDB" id="A0A934IFU7"/>
<feature type="transmembrane region" description="Helical" evidence="8">
    <location>
        <begin position="275"/>
        <end position="296"/>
    </location>
</feature>
<evidence type="ECO:0000256" key="8">
    <source>
        <dbReference type="SAM" id="Phobius"/>
    </source>
</evidence>
<evidence type="ECO:0000256" key="6">
    <source>
        <dbReference type="ARBA" id="ARBA00022989"/>
    </source>
</evidence>
<name>A0A934IFU7_9HYPH</name>
<keyword evidence="6 8" id="KW-1133">Transmembrane helix</keyword>
<comment type="caution">
    <text evidence="11">The sequence shown here is derived from an EMBL/GenBank/DDBJ whole genome shotgun (WGS) entry which is preliminary data.</text>
</comment>
<keyword evidence="5 11" id="KW-0067">ATP-binding</keyword>
<feature type="domain" description="ABC transmembrane type-1" evidence="10">
    <location>
        <begin position="33"/>
        <end position="315"/>
    </location>
</feature>
<evidence type="ECO:0000259" key="9">
    <source>
        <dbReference type="PROSITE" id="PS50893"/>
    </source>
</evidence>
<feature type="transmembrane region" description="Helical" evidence="8">
    <location>
        <begin position="244"/>
        <end position="269"/>
    </location>
</feature>
<dbReference type="PROSITE" id="PS50929">
    <property type="entry name" value="ABC_TM1F"/>
    <property type="match status" value="1"/>
</dbReference>
<feature type="transmembrane region" description="Helical" evidence="8">
    <location>
        <begin position="148"/>
        <end position="168"/>
    </location>
</feature>
<dbReference type="Proteomes" id="UP000609531">
    <property type="component" value="Unassembled WGS sequence"/>
</dbReference>
<evidence type="ECO:0000313" key="11">
    <source>
        <dbReference type="EMBL" id="MBJ3775879.1"/>
    </source>
</evidence>
<feature type="transmembrane region" description="Helical" evidence="8">
    <location>
        <begin position="31"/>
        <end position="56"/>
    </location>
</feature>
<dbReference type="GO" id="GO:0005524">
    <property type="term" value="F:ATP binding"/>
    <property type="evidence" value="ECO:0007669"/>
    <property type="project" value="UniProtKB-KW"/>
</dbReference>
<evidence type="ECO:0000256" key="4">
    <source>
        <dbReference type="ARBA" id="ARBA00022741"/>
    </source>
</evidence>
<comment type="similarity">
    <text evidence="2">Belongs to the ABC transporter superfamily.</text>
</comment>
<evidence type="ECO:0000256" key="5">
    <source>
        <dbReference type="ARBA" id="ARBA00022840"/>
    </source>
</evidence>
<dbReference type="PANTHER" id="PTHR24221:SF261">
    <property type="entry name" value="GLUTATHIONE_L-CYSTEINE TRANSPORT SYSTEM ATP-BINDING_PERMEASE PROTEIN CYDD"/>
    <property type="match status" value="1"/>
</dbReference>
<evidence type="ECO:0000259" key="10">
    <source>
        <dbReference type="PROSITE" id="PS50929"/>
    </source>
</evidence>
<dbReference type="Pfam" id="PF00664">
    <property type="entry name" value="ABC_membrane"/>
    <property type="match status" value="1"/>
</dbReference>
<evidence type="ECO:0000256" key="2">
    <source>
        <dbReference type="ARBA" id="ARBA00005417"/>
    </source>
</evidence>
<dbReference type="Gene3D" id="1.20.1560.10">
    <property type="entry name" value="ABC transporter type 1, transmembrane domain"/>
    <property type="match status" value="1"/>
</dbReference>
<evidence type="ECO:0000313" key="12">
    <source>
        <dbReference type="Proteomes" id="UP000609531"/>
    </source>
</evidence>
<dbReference type="InterPro" id="IPR017871">
    <property type="entry name" value="ABC_transporter-like_CS"/>
</dbReference>
<dbReference type="SUPFAM" id="SSF90123">
    <property type="entry name" value="ABC transporter transmembrane region"/>
    <property type="match status" value="1"/>
</dbReference>
<sequence>MTETTAPPREVRKQTTDRILGPVAAELRRSAYLSVAAGLMWPLQAAVLAWIVAGWVEGATDLGRTALGALGFVAGGAVRAALERLAGADAFAAADRVVERERATLLTREARATGPMGSAAVAALATQKLPMIQPFITRYTTAMTRVRVVPLVLLLLTLWLSWAVALIFLVAGPLIPVFMALVGMAASEASRRQMEEIGSMNDMLIDRLAALTDIRLLGASERAAADFAARAEGLRERTMAVLRIAFLSSTVLELFAAIGVAMVAVFVGFSLLGVIGFGAWGTPLTLAEGLFLLLIAPEFFQPMRDLAAAWHDRAAGLAVAEELIALDEAPRVPLIGRAVPAAPMAGPLRVRLDDAVAALPGLAVRLPRLDLSAGEAVVLSGPSGSGKSTTLAAVAGLVPLASGRLEVCGAPLGDANADAWRARLAVVPQRLHFAAEPLAAFLDPRGTGADPWPALDLARARDVVARLPGGLDARLGETGGGVSGGEARRLAVARAVMAGGDLVLADEPTADLDAETARQVIDALLALRDEGRALLVATHDPALVAALERTVRLPA</sequence>
<keyword evidence="12" id="KW-1185">Reference proteome</keyword>
<dbReference type="SMART" id="SM00382">
    <property type="entry name" value="AAA"/>
    <property type="match status" value="1"/>
</dbReference>